<evidence type="ECO:0000313" key="3">
    <source>
        <dbReference type="Proteomes" id="UP000887572"/>
    </source>
</evidence>
<dbReference type="Pfam" id="PF00240">
    <property type="entry name" value="ubiquitin"/>
    <property type="match status" value="5"/>
</dbReference>
<dbReference type="CDD" id="cd17039">
    <property type="entry name" value="Ubl_ubiquitin_like"/>
    <property type="match status" value="2"/>
</dbReference>
<dbReference type="AlphaFoldDB" id="A0A914H7U0"/>
<dbReference type="PRINTS" id="PR00348">
    <property type="entry name" value="UBIQUITIN"/>
</dbReference>
<feature type="domain" description="Ubiquitin-like" evidence="2">
    <location>
        <begin position="337"/>
        <end position="416"/>
    </location>
</feature>
<organism evidence="3 4">
    <name type="scientific">Globodera rostochiensis</name>
    <name type="common">Golden nematode worm</name>
    <name type="synonym">Heterodera rostochiensis</name>
    <dbReference type="NCBI Taxonomy" id="31243"/>
    <lineage>
        <taxon>Eukaryota</taxon>
        <taxon>Metazoa</taxon>
        <taxon>Ecdysozoa</taxon>
        <taxon>Nematoda</taxon>
        <taxon>Chromadorea</taxon>
        <taxon>Rhabditida</taxon>
        <taxon>Tylenchina</taxon>
        <taxon>Tylenchomorpha</taxon>
        <taxon>Tylenchoidea</taxon>
        <taxon>Heteroderidae</taxon>
        <taxon>Heteroderinae</taxon>
        <taxon>Globodera</taxon>
    </lineage>
</organism>
<proteinExistence type="predicted"/>
<dbReference type="SUPFAM" id="SSF54236">
    <property type="entry name" value="Ubiquitin-like"/>
    <property type="match status" value="5"/>
</dbReference>
<dbReference type="InterPro" id="IPR000626">
    <property type="entry name" value="Ubiquitin-like_dom"/>
</dbReference>
<feature type="chain" id="PRO_5037724860" evidence="1">
    <location>
        <begin position="23"/>
        <end position="417"/>
    </location>
</feature>
<evidence type="ECO:0000259" key="2">
    <source>
        <dbReference type="PROSITE" id="PS50053"/>
    </source>
</evidence>
<dbReference type="InterPro" id="IPR050158">
    <property type="entry name" value="Ubiquitin_ubiquitin-like"/>
</dbReference>
<dbReference type="Proteomes" id="UP000887572">
    <property type="component" value="Unplaced"/>
</dbReference>
<protein>
    <submittedName>
        <fullName evidence="4">Ubiquitin-like domain-containing protein</fullName>
    </submittedName>
</protein>
<feature type="domain" description="Ubiquitin-like" evidence="2">
    <location>
        <begin position="97"/>
        <end position="167"/>
    </location>
</feature>
<keyword evidence="1" id="KW-0732">Signal</keyword>
<evidence type="ECO:0000256" key="1">
    <source>
        <dbReference type="SAM" id="SignalP"/>
    </source>
</evidence>
<sequence>MNQFMLFLFTISILALIAGTDGMQIFVKSLAGKMISLEVDSIESVDNVKKMIQQTEGIPIDQQRLFVQLEDGRRLRDYNIQNGSTLGMVTLPPNDEIQILVKTINNRMIRMIVNISDTVVNVMKQIYALEGIQPAQQRLLFRGVQLSEQLTLADYNIQQNWSILFLVLRPVLSSQEMQIFVQNSLTDKMINLEVKNSDTVHNVGWMIEAIEGIPISEQRLLLKGKKLRWDITLADHKIKKQSVVDLHLRKIQQVVYEISVKTSADIEKVIKLHAQGWSTVLYIMKKIEDNEGIPIIEQTLMFEGKRLRDDLTLDYYNIKPDSFLELRVQHPPPQTTIEIMVKVLIDNKGDKMHKFNVQQWTTVRNFMDKIHHKVGVPVNEQLLLFKGMRLKKDQKLSEYNIKNESVIYLLKHYEKSP</sequence>
<keyword evidence="3" id="KW-1185">Reference proteome</keyword>
<dbReference type="PANTHER" id="PTHR10666">
    <property type="entry name" value="UBIQUITIN"/>
    <property type="match status" value="1"/>
</dbReference>
<dbReference type="SMART" id="SM00213">
    <property type="entry name" value="UBQ"/>
    <property type="match status" value="5"/>
</dbReference>
<dbReference type="WBParaSite" id="Gr19_v10_g14021.t1">
    <property type="protein sequence ID" value="Gr19_v10_g14021.t1"/>
    <property type="gene ID" value="Gr19_v10_g14021"/>
</dbReference>
<feature type="domain" description="Ubiquitin-like" evidence="2">
    <location>
        <begin position="177"/>
        <end position="250"/>
    </location>
</feature>
<feature type="domain" description="Ubiquitin-like" evidence="2">
    <location>
        <begin position="256"/>
        <end position="333"/>
    </location>
</feature>
<name>A0A914H7U0_GLORO</name>
<accession>A0A914H7U0</accession>
<dbReference type="InterPro" id="IPR029071">
    <property type="entry name" value="Ubiquitin-like_domsf"/>
</dbReference>
<dbReference type="Gene3D" id="3.10.20.90">
    <property type="entry name" value="Phosphatidylinositol 3-kinase Catalytic Subunit, Chain A, domain 1"/>
    <property type="match status" value="5"/>
</dbReference>
<feature type="signal peptide" evidence="1">
    <location>
        <begin position="1"/>
        <end position="22"/>
    </location>
</feature>
<dbReference type="PROSITE" id="PS50053">
    <property type="entry name" value="UBIQUITIN_2"/>
    <property type="match status" value="5"/>
</dbReference>
<evidence type="ECO:0000313" key="4">
    <source>
        <dbReference type="WBParaSite" id="Gr19_v10_g14021.t1"/>
    </source>
</evidence>
<dbReference type="InterPro" id="IPR019956">
    <property type="entry name" value="Ubiquitin_dom"/>
</dbReference>
<reference evidence="4" key="1">
    <citation type="submission" date="2022-11" db="UniProtKB">
        <authorList>
            <consortium name="WormBaseParasite"/>
        </authorList>
    </citation>
    <scope>IDENTIFICATION</scope>
</reference>
<feature type="domain" description="Ubiquitin-like" evidence="2">
    <location>
        <begin position="23"/>
        <end position="106"/>
    </location>
</feature>